<accession>A0A2G5TQ38</accession>
<evidence type="ECO:0000313" key="7">
    <source>
        <dbReference type="EMBL" id="PIC29348.1"/>
    </source>
</evidence>
<sequence length="299" mass="34382">MSETPENDTIYALLPISFLSALVNWAVLYAILKLKSFNHSFGFLSANQAIVDALHGSMFLIYFCPMVILDIKSFKANSNHGGFLLLLSYEISVMTHLAISLNRLCAVWVPHRYPNIFSERNTKIIIAFIWFYTSSVAVLFYEVSCSFYFDEEIQFLSFSKTKLCGYIGWYGDLLKNSTIVAIVMVLDMLTVVKVRKMSRKISANISDQAQNRLSQREMRFLKQTVTQGTVFMLELLSYFFIPQYFVNKWILFFATSFAWVAVHALDGLVVLLFNPEIRRFYQCKPIKHATSSTRYGSIP</sequence>
<dbReference type="AlphaFoldDB" id="A0A2G5TQ38"/>
<evidence type="ECO:0000256" key="3">
    <source>
        <dbReference type="ARBA" id="ARBA00022989"/>
    </source>
</evidence>
<comment type="caution">
    <text evidence="7">The sequence shown here is derived from an EMBL/GenBank/DDBJ whole genome shotgun (WGS) entry which is preliminary data.</text>
</comment>
<keyword evidence="8" id="KW-1185">Reference proteome</keyword>
<dbReference type="PANTHER" id="PTHR23017:SF7">
    <property type="entry name" value="G-PROTEIN COUPLED RECEPTORS FAMILY 1 PROFILE DOMAIN-CONTAINING PROTEIN"/>
    <property type="match status" value="1"/>
</dbReference>
<dbReference type="STRING" id="1611254.A0A2G5TQ38"/>
<keyword evidence="3 5" id="KW-1133">Transmembrane helix</keyword>
<evidence type="ECO:0000256" key="5">
    <source>
        <dbReference type="SAM" id="Phobius"/>
    </source>
</evidence>
<feature type="transmembrane region" description="Helical" evidence="5">
    <location>
        <begin position="225"/>
        <end position="245"/>
    </location>
</feature>
<dbReference type="OrthoDB" id="5825164at2759"/>
<protein>
    <recommendedName>
        <fullName evidence="6">G-protein coupled receptors family 1 profile domain-containing protein</fullName>
    </recommendedName>
</protein>
<dbReference type="SUPFAM" id="SSF81321">
    <property type="entry name" value="Family A G protein-coupled receptor-like"/>
    <property type="match status" value="1"/>
</dbReference>
<dbReference type="InterPro" id="IPR019430">
    <property type="entry name" value="7TM_GPCR_serpentine_rcpt_Srx"/>
</dbReference>
<reference evidence="8" key="1">
    <citation type="submission" date="2017-10" db="EMBL/GenBank/DDBJ databases">
        <title>Rapid genome shrinkage in a self-fertile nematode reveals novel sperm competition proteins.</title>
        <authorList>
            <person name="Yin D."/>
            <person name="Schwarz E.M."/>
            <person name="Thomas C.G."/>
            <person name="Felde R.L."/>
            <person name="Korf I.F."/>
            <person name="Cutter A.D."/>
            <person name="Schartner C.M."/>
            <person name="Ralston E.J."/>
            <person name="Meyer B.J."/>
            <person name="Haag E.S."/>
        </authorList>
    </citation>
    <scope>NUCLEOTIDE SEQUENCE [LARGE SCALE GENOMIC DNA]</scope>
    <source>
        <strain evidence="8">JU1422</strain>
    </source>
</reference>
<evidence type="ECO:0000259" key="6">
    <source>
        <dbReference type="PROSITE" id="PS50262"/>
    </source>
</evidence>
<name>A0A2G5TQ38_9PELO</name>
<evidence type="ECO:0000313" key="8">
    <source>
        <dbReference type="Proteomes" id="UP000230233"/>
    </source>
</evidence>
<dbReference type="Gene3D" id="1.20.1070.10">
    <property type="entry name" value="Rhodopsin 7-helix transmembrane proteins"/>
    <property type="match status" value="1"/>
</dbReference>
<dbReference type="EMBL" id="PDUG01000005">
    <property type="protein sequence ID" value="PIC29348.1"/>
    <property type="molecule type" value="Genomic_DNA"/>
</dbReference>
<comment type="subcellular location">
    <subcellularLocation>
        <location evidence="1">Membrane</location>
    </subcellularLocation>
</comment>
<dbReference type="GO" id="GO:0016020">
    <property type="term" value="C:membrane"/>
    <property type="evidence" value="ECO:0007669"/>
    <property type="project" value="UniProtKB-SubCell"/>
</dbReference>
<dbReference type="Proteomes" id="UP000230233">
    <property type="component" value="Chromosome V"/>
</dbReference>
<evidence type="ECO:0000256" key="4">
    <source>
        <dbReference type="ARBA" id="ARBA00023136"/>
    </source>
</evidence>
<keyword evidence="4 5" id="KW-0472">Membrane</keyword>
<feature type="transmembrane region" description="Helical" evidence="5">
    <location>
        <begin position="12"/>
        <end position="32"/>
    </location>
</feature>
<organism evidence="7 8">
    <name type="scientific">Caenorhabditis nigoni</name>
    <dbReference type="NCBI Taxonomy" id="1611254"/>
    <lineage>
        <taxon>Eukaryota</taxon>
        <taxon>Metazoa</taxon>
        <taxon>Ecdysozoa</taxon>
        <taxon>Nematoda</taxon>
        <taxon>Chromadorea</taxon>
        <taxon>Rhabditida</taxon>
        <taxon>Rhabditina</taxon>
        <taxon>Rhabditomorpha</taxon>
        <taxon>Rhabditoidea</taxon>
        <taxon>Rhabditidae</taxon>
        <taxon>Peloderinae</taxon>
        <taxon>Caenorhabditis</taxon>
    </lineage>
</organism>
<feature type="domain" description="G-protein coupled receptors family 1 profile" evidence="6">
    <location>
        <begin position="23"/>
        <end position="241"/>
    </location>
</feature>
<keyword evidence="2 5" id="KW-0812">Transmembrane</keyword>
<proteinExistence type="predicted"/>
<dbReference type="PROSITE" id="PS50262">
    <property type="entry name" value="G_PROTEIN_RECEP_F1_2"/>
    <property type="match status" value="1"/>
</dbReference>
<dbReference type="PANTHER" id="PTHR23017">
    <property type="entry name" value="SERPENTINE RECEPTOR, CLASS X"/>
    <property type="match status" value="1"/>
</dbReference>
<gene>
    <name evidence="7" type="primary">Cnig_chr_V.g20959</name>
    <name evidence="7" type="ORF">B9Z55_020959</name>
</gene>
<feature type="transmembrane region" description="Helical" evidence="5">
    <location>
        <begin position="53"/>
        <end position="71"/>
    </location>
</feature>
<dbReference type="CDD" id="cd00637">
    <property type="entry name" value="7tm_classA_rhodopsin-like"/>
    <property type="match status" value="1"/>
</dbReference>
<dbReference type="InterPro" id="IPR017452">
    <property type="entry name" value="GPCR_Rhodpsn_7TM"/>
</dbReference>
<feature type="transmembrane region" description="Helical" evidence="5">
    <location>
        <begin position="124"/>
        <end position="149"/>
    </location>
</feature>
<evidence type="ECO:0000256" key="2">
    <source>
        <dbReference type="ARBA" id="ARBA00022692"/>
    </source>
</evidence>
<feature type="transmembrane region" description="Helical" evidence="5">
    <location>
        <begin position="83"/>
        <end position="104"/>
    </location>
</feature>
<evidence type="ECO:0000256" key="1">
    <source>
        <dbReference type="ARBA" id="ARBA00004370"/>
    </source>
</evidence>
<feature type="transmembrane region" description="Helical" evidence="5">
    <location>
        <begin position="251"/>
        <end position="273"/>
    </location>
</feature>
<feature type="transmembrane region" description="Helical" evidence="5">
    <location>
        <begin position="169"/>
        <end position="192"/>
    </location>
</feature>
<dbReference type="Pfam" id="PF10328">
    <property type="entry name" value="7TM_GPCR_Srx"/>
    <property type="match status" value="1"/>
</dbReference>